<dbReference type="GO" id="GO:0005829">
    <property type="term" value="C:cytosol"/>
    <property type="evidence" value="ECO:0007669"/>
    <property type="project" value="TreeGrafter"/>
</dbReference>
<dbReference type="Proteomes" id="UP000523614">
    <property type="component" value="Unassembled WGS sequence"/>
</dbReference>
<evidence type="ECO:0000259" key="5">
    <source>
        <dbReference type="Pfam" id="PF13404"/>
    </source>
</evidence>
<reference evidence="6 7" key="1">
    <citation type="journal article" date="2020" name="Biotechnol. Biofuels">
        <title>New insights from the biogas microbiome by comprehensive genome-resolved metagenomics of nearly 1600 species originating from multiple anaerobic digesters.</title>
        <authorList>
            <person name="Campanaro S."/>
            <person name="Treu L."/>
            <person name="Rodriguez-R L.M."/>
            <person name="Kovalovszki A."/>
            <person name="Ziels R.M."/>
            <person name="Maus I."/>
            <person name="Zhu X."/>
            <person name="Kougias P.G."/>
            <person name="Basile A."/>
            <person name="Luo G."/>
            <person name="Schluter A."/>
            <person name="Konstantinidis K.T."/>
            <person name="Angelidaki I."/>
        </authorList>
    </citation>
    <scope>NUCLEOTIDE SEQUENCE [LARGE SCALE GENOMIC DNA]</scope>
    <source>
        <strain evidence="6">AS06rmzACSIP_235</strain>
    </source>
</reference>
<dbReference type="AlphaFoldDB" id="A0A847HFD8"/>
<dbReference type="GO" id="GO:0043200">
    <property type="term" value="P:response to amino acid"/>
    <property type="evidence" value="ECO:0007669"/>
    <property type="project" value="TreeGrafter"/>
</dbReference>
<evidence type="ECO:0000256" key="1">
    <source>
        <dbReference type="ARBA" id="ARBA00023015"/>
    </source>
</evidence>
<dbReference type="InterPro" id="IPR036390">
    <property type="entry name" value="WH_DNA-bd_sf"/>
</dbReference>
<dbReference type="Gene3D" id="1.10.10.10">
    <property type="entry name" value="Winged helix-like DNA-binding domain superfamily/Winged helix DNA-binding domain"/>
    <property type="match status" value="2"/>
</dbReference>
<protein>
    <submittedName>
        <fullName evidence="6">Lrp/AsnC family transcriptional regulator</fullName>
    </submittedName>
</protein>
<dbReference type="SUPFAM" id="SSF46785">
    <property type="entry name" value="Winged helix' DNA-binding domain"/>
    <property type="match status" value="2"/>
</dbReference>
<dbReference type="EMBL" id="JAAYYP010000437">
    <property type="protein sequence ID" value="NLF92058.1"/>
    <property type="molecule type" value="Genomic_DNA"/>
</dbReference>
<dbReference type="SUPFAM" id="SSF54909">
    <property type="entry name" value="Dimeric alpha+beta barrel"/>
    <property type="match status" value="1"/>
</dbReference>
<gene>
    <name evidence="6" type="ORF">GX570_12070</name>
</gene>
<sequence length="320" mass="34952">MKATEPLNPLQRRIIGALQVNGRASWRRIAHVLGEPERTVARYGAALLESGTVTVAAIENRSGAIVATFSCTPGAARVTCESLAHRADTSYTYLITGPDDVVTELHYQGDPADILTMQLPATPGLARYSTYPVLKYFKTIRGWRAGVLTKAEEKALADPFGPDRTSWEHKEPTGETDQAIINVLKADGRASLETIARQVGLSESSTARRMERILTDTRATIRTLVEPGLMGLPVEAQLWVQTTPQLIDRLGRALAAAPQVRYAAALAGDYQLLVDVTLPSQDDLYRFISAPWWGESITRVRTAMVVGARKRGGRLFDLAA</sequence>
<evidence type="ECO:0000256" key="3">
    <source>
        <dbReference type="ARBA" id="ARBA00023163"/>
    </source>
</evidence>
<name>A0A847HFD8_9CORY</name>
<dbReference type="PANTHER" id="PTHR30154">
    <property type="entry name" value="LEUCINE-RESPONSIVE REGULATORY PROTEIN"/>
    <property type="match status" value="1"/>
</dbReference>
<dbReference type="PANTHER" id="PTHR30154:SF34">
    <property type="entry name" value="TRANSCRIPTIONAL REGULATOR AZLB"/>
    <property type="match status" value="1"/>
</dbReference>
<comment type="caution">
    <text evidence="6">The sequence shown here is derived from an EMBL/GenBank/DDBJ whole genome shotgun (WGS) entry which is preliminary data.</text>
</comment>
<keyword evidence="2" id="KW-0238">DNA-binding</keyword>
<dbReference type="GO" id="GO:0043565">
    <property type="term" value="F:sequence-specific DNA binding"/>
    <property type="evidence" value="ECO:0007669"/>
    <property type="project" value="InterPro"/>
</dbReference>
<dbReference type="Pfam" id="PF13404">
    <property type="entry name" value="HTH_AsnC-type"/>
    <property type="match status" value="2"/>
</dbReference>
<evidence type="ECO:0000256" key="2">
    <source>
        <dbReference type="ARBA" id="ARBA00023125"/>
    </source>
</evidence>
<dbReference type="InterPro" id="IPR000485">
    <property type="entry name" value="AsnC-type_HTH_dom"/>
</dbReference>
<feature type="domain" description="HTH asnC-type" evidence="5">
    <location>
        <begin position="175"/>
        <end position="212"/>
    </location>
</feature>
<dbReference type="SMART" id="SM00344">
    <property type="entry name" value="HTH_ASNC"/>
    <property type="match status" value="1"/>
</dbReference>
<accession>A0A847HFD8</accession>
<organism evidence="6 7">
    <name type="scientific">Corynebacterium marinum</name>
    <dbReference type="NCBI Taxonomy" id="349751"/>
    <lineage>
        <taxon>Bacteria</taxon>
        <taxon>Bacillati</taxon>
        <taxon>Actinomycetota</taxon>
        <taxon>Actinomycetes</taxon>
        <taxon>Mycobacteriales</taxon>
        <taxon>Corynebacteriaceae</taxon>
        <taxon>Corynebacterium</taxon>
    </lineage>
</organism>
<dbReference type="InterPro" id="IPR011008">
    <property type="entry name" value="Dimeric_a/b-barrel"/>
</dbReference>
<feature type="domain" description="HTH asnC-type" evidence="5">
    <location>
        <begin position="12"/>
        <end position="42"/>
    </location>
</feature>
<evidence type="ECO:0000313" key="6">
    <source>
        <dbReference type="EMBL" id="NLF92058.1"/>
    </source>
</evidence>
<feature type="domain" description="Transcription regulator AsnC/Lrp ligand binding" evidence="4">
    <location>
        <begin position="239"/>
        <end position="305"/>
    </location>
</feature>
<dbReference type="InterPro" id="IPR036388">
    <property type="entry name" value="WH-like_DNA-bd_sf"/>
</dbReference>
<dbReference type="Pfam" id="PF01037">
    <property type="entry name" value="AsnC_trans_reg"/>
    <property type="match status" value="1"/>
</dbReference>
<keyword evidence="1" id="KW-0805">Transcription regulation</keyword>
<evidence type="ECO:0000313" key="7">
    <source>
        <dbReference type="Proteomes" id="UP000523614"/>
    </source>
</evidence>
<dbReference type="InterPro" id="IPR019888">
    <property type="entry name" value="Tscrpt_reg_AsnC-like"/>
</dbReference>
<proteinExistence type="predicted"/>
<evidence type="ECO:0000259" key="4">
    <source>
        <dbReference type="Pfam" id="PF01037"/>
    </source>
</evidence>
<dbReference type="Gene3D" id="3.30.70.920">
    <property type="match status" value="1"/>
</dbReference>
<dbReference type="InterPro" id="IPR019887">
    <property type="entry name" value="Tscrpt_reg_AsnC/Lrp_C"/>
</dbReference>
<keyword evidence="3" id="KW-0804">Transcription</keyword>